<comment type="similarity">
    <text evidence="1 2">Belongs to the phD/YefM antitoxin family.</text>
</comment>
<name>A0A1C3NYV3_9ACTN</name>
<evidence type="ECO:0000313" key="4">
    <source>
        <dbReference type="Proteomes" id="UP000199013"/>
    </source>
</evidence>
<dbReference type="EMBL" id="FLUV01001284">
    <property type="protein sequence ID" value="SBW22734.1"/>
    <property type="molecule type" value="Genomic_DNA"/>
</dbReference>
<dbReference type="InterPro" id="IPR036165">
    <property type="entry name" value="YefM-like_sf"/>
</dbReference>
<dbReference type="SUPFAM" id="SSF143120">
    <property type="entry name" value="YefM-like"/>
    <property type="match status" value="1"/>
</dbReference>
<accession>A0A1C3NYV3</accession>
<comment type="function">
    <text evidence="2">Antitoxin component of a type II toxin-antitoxin (TA) system.</text>
</comment>
<sequence>MTEPASQWTAASAKAHFSEILDRATSEGPQTITRNGRRTAVVVSIEEWERRTRRRGTLGDFLAASPLGEVADLIQRPRETSRDIGL</sequence>
<reference evidence="4" key="1">
    <citation type="submission" date="2016-02" db="EMBL/GenBank/DDBJ databases">
        <authorList>
            <person name="Wibberg D."/>
        </authorList>
    </citation>
    <scope>NUCLEOTIDE SEQUENCE [LARGE SCALE GENOMIC DNA]</scope>
</reference>
<evidence type="ECO:0000256" key="1">
    <source>
        <dbReference type="ARBA" id="ARBA00009981"/>
    </source>
</evidence>
<dbReference type="AlphaFoldDB" id="A0A1C3NYV3"/>
<evidence type="ECO:0000256" key="2">
    <source>
        <dbReference type="RuleBase" id="RU362080"/>
    </source>
</evidence>
<dbReference type="InterPro" id="IPR006442">
    <property type="entry name" value="Antitoxin_Phd/YefM"/>
</dbReference>
<organism evidence="3 4">
    <name type="scientific">Candidatus Protofrankia californiensis</name>
    <dbReference type="NCBI Taxonomy" id="1839754"/>
    <lineage>
        <taxon>Bacteria</taxon>
        <taxon>Bacillati</taxon>
        <taxon>Actinomycetota</taxon>
        <taxon>Actinomycetes</taxon>
        <taxon>Frankiales</taxon>
        <taxon>Frankiaceae</taxon>
        <taxon>Protofrankia</taxon>
    </lineage>
</organism>
<evidence type="ECO:0000313" key="3">
    <source>
        <dbReference type="EMBL" id="SBW22734.1"/>
    </source>
</evidence>
<dbReference type="Gene3D" id="3.40.1620.10">
    <property type="entry name" value="YefM-like domain"/>
    <property type="match status" value="1"/>
</dbReference>
<keyword evidence="4" id="KW-1185">Reference proteome</keyword>
<dbReference type="Proteomes" id="UP000199013">
    <property type="component" value="Unassembled WGS sequence"/>
</dbReference>
<gene>
    <name evidence="3" type="ORF">FDG2_3050</name>
</gene>
<dbReference type="NCBIfam" id="TIGR01552">
    <property type="entry name" value="phd_fam"/>
    <property type="match status" value="1"/>
</dbReference>
<protein>
    <recommendedName>
        <fullName evidence="2">Antitoxin</fullName>
    </recommendedName>
</protein>
<proteinExistence type="inferred from homology"/>
<dbReference type="Pfam" id="PF02604">
    <property type="entry name" value="PhdYeFM_antitox"/>
    <property type="match status" value="1"/>
</dbReference>